<proteinExistence type="inferred from homology"/>
<evidence type="ECO:0000256" key="7">
    <source>
        <dbReference type="ARBA" id="ARBA00043224"/>
    </source>
</evidence>
<name>A0ABT0R309_9MICO</name>
<gene>
    <name evidence="10" type="ORF">Bequi_13185</name>
</gene>
<dbReference type="EC" id="3.5.1.19" evidence="6"/>
<dbReference type="Gene3D" id="3.40.50.850">
    <property type="entry name" value="Isochorismatase-like"/>
    <property type="match status" value="1"/>
</dbReference>
<evidence type="ECO:0000256" key="4">
    <source>
        <dbReference type="ARBA" id="ARBA00022801"/>
    </source>
</evidence>
<feature type="region of interest" description="Disordered" evidence="8">
    <location>
        <begin position="240"/>
        <end position="262"/>
    </location>
</feature>
<dbReference type="PANTHER" id="PTHR11080:SF2">
    <property type="entry name" value="LD05707P"/>
    <property type="match status" value="1"/>
</dbReference>
<keyword evidence="2" id="KW-0662">Pyridine nucleotide biosynthesis</keyword>
<dbReference type="PANTHER" id="PTHR11080">
    <property type="entry name" value="PYRAZINAMIDASE/NICOTINAMIDASE"/>
    <property type="match status" value="1"/>
</dbReference>
<evidence type="ECO:0000256" key="1">
    <source>
        <dbReference type="ARBA" id="ARBA00006336"/>
    </source>
</evidence>
<comment type="pathway">
    <text evidence="5">Cofactor biosynthesis; nicotinate biosynthesis; nicotinate from nicotinamide: step 1/1.</text>
</comment>
<feature type="domain" description="Isochorismatase-like" evidence="9">
    <location>
        <begin position="19"/>
        <end position="107"/>
    </location>
</feature>
<evidence type="ECO:0000256" key="5">
    <source>
        <dbReference type="ARBA" id="ARBA00037900"/>
    </source>
</evidence>
<keyword evidence="4" id="KW-0378">Hydrolase</keyword>
<evidence type="ECO:0000256" key="2">
    <source>
        <dbReference type="ARBA" id="ARBA00022642"/>
    </source>
</evidence>
<keyword evidence="3" id="KW-0479">Metal-binding</keyword>
<evidence type="ECO:0000313" key="11">
    <source>
        <dbReference type="Proteomes" id="UP001203761"/>
    </source>
</evidence>
<accession>A0ABT0R309</accession>
<keyword evidence="11" id="KW-1185">Reference proteome</keyword>
<evidence type="ECO:0000256" key="3">
    <source>
        <dbReference type="ARBA" id="ARBA00022723"/>
    </source>
</evidence>
<feature type="region of interest" description="Disordered" evidence="8">
    <location>
        <begin position="147"/>
        <end position="173"/>
    </location>
</feature>
<comment type="caution">
    <text evidence="10">The sequence shown here is derived from an EMBL/GenBank/DDBJ whole genome shotgun (WGS) entry which is preliminary data.</text>
</comment>
<dbReference type="EMBL" id="JAKNCJ010000011">
    <property type="protein sequence ID" value="MCL6424319.1"/>
    <property type="molecule type" value="Genomic_DNA"/>
</dbReference>
<reference evidence="10" key="1">
    <citation type="submission" date="2022-02" db="EMBL/GenBank/DDBJ databases">
        <authorList>
            <person name="Lee M."/>
            <person name="Kim S.-J."/>
            <person name="Jung M.-Y."/>
        </authorList>
    </citation>
    <scope>NUCLEOTIDE SEQUENCE</scope>
    <source>
        <strain evidence="10">JHP9</strain>
    </source>
</reference>
<dbReference type="Pfam" id="PF00857">
    <property type="entry name" value="Isochorismatase"/>
    <property type="match status" value="1"/>
</dbReference>
<sequence>MTTPAPSPVGVSLPALRTLLVVDVQNDFCEGGALAVTGGAAVAERIADFLEDRAGEYRRVVLSRDWHEPSGTNGGHFALPPGEPDYLDSWPPHCVQGTPGADYHPAIIRALAELEERGIEVVHVVKGEGVPAYSLAEGRIERVAASADGNAPTPSDSSSLPDSPGLPDSPSLPGSLTVPDLLVGPIDVVGLAFDYCVAASAKDAARANPVGPVRVLLDLTAAVHSEADPETVAQLAAAGITVADSDDPPGDGPGGYAAPTADLLDPLEVAPGVSASSPKES</sequence>
<dbReference type="InterPro" id="IPR000868">
    <property type="entry name" value="Isochorismatase-like_dom"/>
</dbReference>
<comment type="similarity">
    <text evidence="1">Belongs to the isochorismatase family.</text>
</comment>
<evidence type="ECO:0000313" key="10">
    <source>
        <dbReference type="EMBL" id="MCL6424319.1"/>
    </source>
</evidence>
<evidence type="ECO:0000256" key="8">
    <source>
        <dbReference type="SAM" id="MobiDB-lite"/>
    </source>
</evidence>
<protein>
    <recommendedName>
        <fullName evidence="6">nicotinamidase</fullName>
        <ecNumber evidence="6">3.5.1.19</ecNumber>
    </recommendedName>
    <alternativeName>
        <fullName evidence="7">Nicotinamide deamidase</fullName>
    </alternativeName>
</protein>
<dbReference type="Proteomes" id="UP001203761">
    <property type="component" value="Unassembled WGS sequence"/>
</dbReference>
<dbReference type="RefSeq" id="WP_249738397.1">
    <property type="nucleotide sequence ID" value="NZ_JAKNCJ010000011.1"/>
</dbReference>
<dbReference type="InterPro" id="IPR052347">
    <property type="entry name" value="Isochorismatase_Nicotinamidase"/>
</dbReference>
<dbReference type="SUPFAM" id="SSF52499">
    <property type="entry name" value="Isochorismatase-like hydrolases"/>
    <property type="match status" value="2"/>
</dbReference>
<organism evidence="10 11">
    <name type="scientific">Brachybacterium equifaecis</name>
    <dbReference type="NCBI Taxonomy" id="2910770"/>
    <lineage>
        <taxon>Bacteria</taxon>
        <taxon>Bacillati</taxon>
        <taxon>Actinomycetota</taxon>
        <taxon>Actinomycetes</taxon>
        <taxon>Micrococcales</taxon>
        <taxon>Dermabacteraceae</taxon>
        <taxon>Brachybacterium</taxon>
    </lineage>
</organism>
<feature type="compositionally biased region" description="Low complexity" evidence="8">
    <location>
        <begin position="154"/>
        <end position="173"/>
    </location>
</feature>
<evidence type="ECO:0000259" key="9">
    <source>
        <dbReference type="Pfam" id="PF00857"/>
    </source>
</evidence>
<dbReference type="InterPro" id="IPR036380">
    <property type="entry name" value="Isochorismatase-like_sf"/>
</dbReference>
<evidence type="ECO:0000256" key="6">
    <source>
        <dbReference type="ARBA" id="ARBA00039017"/>
    </source>
</evidence>